<evidence type="ECO:0000259" key="3">
    <source>
        <dbReference type="PROSITE" id="PS50801"/>
    </source>
</evidence>
<feature type="domain" description="STAS" evidence="3">
    <location>
        <begin position="152"/>
        <end position="256"/>
    </location>
</feature>
<dbReference type="PROSITE" id="PS50801">
    <property type="entry name" value="STAS"/>
    <property type="match status" value="1"/>
</dbReference>
<dbReference type="Proteomes" id="UP000309128">
    <property type="component" value="Unassembled WGS sequence"/>
</dbReference>
<dbReference type="PANTHER" id="PTHR35526">
    <property type="entry name" value="ANTI-SIGMA-F FACTOR RSBW-RELATED"/>
    <property type="match status" value="1"/>
</dbReference>
<dbReference type="PANTHER" id="PTHR35526:SF3">
    <property type="entry name" value="ANTI-SIGMA-F FACTOR RSBW"/>
    <property type="match status" value="1"/>
</dbReference>
<proteinExistence type="predicted"/>
<dbReference type="InterPro" id="IPR036890">
    <property type="entry name" value="HATPase_C_sf"/>
</dbReference>
<feature type="region of interest" description="Disordered" evidence="2">
    <location>
        <begin position="1"/>
        <end position="26"/>
    </location>
</feature>
<gene>
    <name evidence="4" type="ORF">ETD86_16995</name>
</gene>
<reference evidence="4 5" key="1">
    <citation type="submission" date="2019-05" db="EMBL/GenBank/DDBJ databases">
        <title>Draft genome sequence of Nonomuraea turkmeniaca DSM 43926.</title>
        <authorList>
            <person name="Saricaoglu S."/>
            <person name="Isik K."/>
        </authorList>
    </citation>
    <scope>NUCLEOTIDE SEQUENCE [LARGE SCALE GENOMIC DNA]</scope>
    <source>
        <strain evidence="4 5">DSM 43926</strain>
    </source>
</reference>
<evidence type="ECO:0000256" key="2">
    <source>
        <dbReference type="SAM" id="MobiDB-lite"/>
    </source>
</evidence>
<dbReference type="InterPro" id="IPR003594">
    <property type="entry name" value="HATPase_dom"/>
</dbReference>
<dbReference type="Pfam" id="PF13581">
    <property type="entry name" value="HATPase_c_2"/>
    <property type="match status" value="1"/>
</dbReference>
<evidence type="ECO:0000313" key="5">
    <source>
        <dbReference type="Proteomes" id="UP000309128"/>
    </source>
</evidence>
<keyword evidence="1" id="KW-0723">Serine/threonine-protein kinase</keyword>
<dbReference type="InterPro" id="IPR050267">
    <property type="entry name" value="Anti-sigma-factor_SerPK"/>
</dbReference>
<sequence length="256" mass="27277">MTRDRPPNSPPPASGGVAGNGSPSTVLEQPFDRNSLYVLRATVEAHAIHAGLPEGRTADLVLAVHELATNVILHGSGSGRVRLRAGDGMLHCQVIDTGATSTEPGIPAWPYEYGHGLWIARSLGDRHSVTRGPDGTAATVGFVLPHPRFPSFQLTRHDQDGRTTLRLIGSLDQGTAPDLTAAVESLIAAGRPRRLVLDLSGMTLWDSIGIATLLAVQEQVNAAPGVSMTLTGVSADFRRRLDSLTFMPLDYENPRD</sequence>
<dbReference type="InterPro" id="IPR002645">
    <property type="entry name" value="STAS_dom"/>
</dbReference>
<keyword evidence="5" id="KW-1185">Reference proteome</keyword>
<dbReference type="AlphaFoldDB" id="A0A5S4G4R5"/>
<dbReference type="SUPFAM" id="SSF52091">
    <property type="entry name" value="SpoIIaa-like"/>
    <property type="match status" value="1"/>
</dbReference>
<dbReference type="InterPro" id="IPR036513">
    <property type="entry name" value="STAS_dom_sf"/>
</dbReference>
<name>A0A5S4G4R5_9ACTN</name>
<keyword evidence="1" id="KW-0418">Kinase</keyword>
<keyword evidence="1" id="KW-0808">Transferase</keyword>
<dbReference type="RefSeq" id="WP_138667128.1">
    <property type="nucleotide sequence ID" value="NZ_VCKY01000050.1"/>
</dbReference>
<dbReference type="GO" id="GO:0004674">
    <property type="term" value="F:protein serine/threonine kinase activity"/>
    <property type="evidence" value="ECO:0007669"/>
    <property type="project" value="UniProtKB-KW"/>
</dbReference>
<dbReference type="OrthoDB" id="4350801at2"/>
<evidence type="ECO:0000256" key="1">
    <source>
        <dbReference type="ARBA" id="ARBA00022527"/>
    </source>
</evidence>
<dbReference type="SUPFAM" id="SSF55874">
    <property type="entry name" value="ATPase domain of HSP90 chaperone/DNA topoisomerase II/histidine kinase"/>
    <property type="match status" value="1"/>
</dbReference>
<dbReference type="CDD" id="cd16936">
    <property type="entry name" value="HATPase_RsbW-like"/>
    <property type="match status" value="1"/>
</dbReference>
<dbReference type="Gene3D" id="3.30.750.24">
    <property type="entry name" value="STAS domain"/>
    <property type="match status" value="1"/>
</dbReference>
<dbReference type="EMBL" id="VCKY01000050">
    <property type="protein sequence ID" value="TMR20950.1"/>
    <property type="molecule type" value="Genomic_DNA"/>
</dbReference>
<protein>
    <submittedName>
        <fullName evidence="4">STAS domain-containing protein</fullName>
    </submittedName>
</protein>
<dbReference type="Pfam" id="PF01740">
    <property type="entry name" value="STAS"/>
    <property type="match status" value="1"/>
</dbReference>
<dbReference type="CDD" id="cd07043">
    <property type="entry name" value="STAS_anti-anti-sigma_factors"/>
    <property type="match status" value="1"/>
</dbReference>
<dbReference type="Gene3D" id="3.30.565.10">
    <property type="entry name" value="Histidine kinase-like ATPase, C-terminal domain"/>
    <property type="match status" value="1"/>
</dbReference>
<comment type="caution">
    <text evidence="4">The sequence shown here is derived from an EMBL/GenBank/DDBJ whole genome shotgun (WGS) entry which is preliminary data.</text>
</comment>
<evidence type="ECO:0000313" key="4">
    <source>
        <dbReference type="EMBL" id="TMR20950.1"/>
    </source>
</evidence>
<accession>A0A5S4G4R5</accession>
<organism evidence="4 5">
    <name type="scientific">Nonomuraea turkmeniaca</name>
    <dbReference type="NCBI Taxonomy" id="103838"/>
    <lineage>
        <taxon>Bacteria</taxon>
        <taxon>Bacillati</taxon>
        <taxon>Actinomycetota</taxon>
        <taxon>Actinomycetes</taxon>
        <taxon>Streptosporangiales</taxon>
        <taxon>Streptosporangiaceae</taxon>
        <taxon>Nonomuraea</taxon>
    </lineage>
</organism>